<dbReference type="STRING" id="80966.ENSAPOP00000029923"/>
<dbReference type="Gene3D" id="3.40.50.720">
    <property type="entry name" value="NAD(P)-binding Rossmann-like Domain"/>
    <property type="match status" value="1"/>
</dbReference>
<accession>A0A3Q1GHN7</accession>
<evidence type="ECO:0000256" key="1">
    <source>
        <dbReference type="RuleBase" id="RU000363"/>
    </source>
</evidence>
<dbReference type="InterPro" id="IPR051468">
    <property type="entry name" value="Fungal_SecMetab_SDRs"/>
</dbReference>
<dbReference type="InParanoid" id="A0A3Q1GHN7"/>
<comment type="similarity">
    <text evidence="1">Belongs to the short-chain dehydrogenases/reductases (SDR) family.</text>
</comment>
<sequence>MATMAFCSNILVTGANRGIGLELIKQLAVKMGGEAHIYACCREPEGPGAEALREVATKCPGKITIIKLDVADEDSMSTAARTVSEKIAAGGLNLLINNAAINKPASPAPLSATTKKDMMDVYETNVVGPHDANILVSLCVPGNKMSCRRAAIINLSTMVSSIEKCPETFSTAQMYPYRTSKAALNMLTRCQALDFKNHNILVAAIHPGWVRTEMGGMRNTVGGLVGGCSLSQRQGTPWSGRQSVTGLHIQTNSHTGVHNYG</sequence>
<dbReference type="PANTHER" id="PTHR43544:SF33">
    <property type="entry name" value="C-FACTOR"/>
    <property type="match status" value="1"/>
</dbReference>
<name>A0A3Q1GHN7_9TELE</name>
<dbReference type="GeneTree" id="ENSGT00940000166017"/>
<dbReference type="CDD" id="cd05325">
    <property type="entry name" value="carb_red_sniffer_like_SDR_c"/>
    <property type="match status" value="1"/>
</dbReference>
<dbReference type="PANTHER" id="PTHR43544">
    <property type="entry name" value="SHORT-CHAIN DEHYDROGENASE/REDUCTASE"/>
    <property type="match status" value="1"/>
</dbReference>
<dbReference type="PRINTS" id="PR00081">
    <property type="entry name" value="GDHRDH"/>
</dbReference>
<organism evidence="2 3">
    <name type="scientific">Acanthochromis polyacanthus</name>
    <name type="common">spiny chromis</name>
    <dbReference type="NCBI Taxonomy" id="80966"/>
    <lineage>
        <taxon>Eukaryota</taxon>
        <taxon>Metazoa</taxon>
        <taxon>Chordata</taxon>
        <taxon>Craniata</taxon>
        <taxon>Vertebrata</taxon>
        <taxon>Euteleostomi</taxon>
        <taxon>Actinopterygii</taxon>
        <taxon>Neopterygii</taxon>
        <taxon>Teleostei</taxon>
        <taxon>Neoteleostei</taxon>
        <taxon>Acanthomorphata</taxon>
        <taxon>Ovalentaria</taxon>
        <taxon>Pomacentridae</taxon>
        <taxon>Acanthochromis</taxon>
    </lineage>
</organism>
<reference evidence="2" key="2">
    <citation type="submission" date="2025-09" db="UniProtKB">
        <authorList>
            <consortium name="Ensembl"/>
        </authorList>
    </citation>
    <scope>IDENTIFICATION</scope>
</reference>
<dbReference type="GO" id="GO:0016491">
    <property type="term" value="F:oxidoreductase activity"/>
    <property type="evidence" value="ECO:0007669"/>
    <property type="project" value="TreeGrafter"/>
</dbReference>
<evidence type="ECO:0000313" key="3">
    <source>
        <dbReference type="Proteomes" id="UP000257200"/>
    </source>
</evidence>
<reference evidence="2" key="1">
    <citation type="submission" date="2025-08" db="UniProtKB">
        <authorList>
            <consortium name="Ensembl"/>
        </authorList>
    </citation>
    <scope>IDENTIFICATION</scope>
</reference>
<evidence type="ECO:0000313" key="2">
    <source>
        <dbReference type="Ensembl" id="ENSAPOP00000029923.1"/>
    </source>
</evidence>
<dbReference type="GO" id="GO:0005737">
    <property type="term" value="C:cytoplasm"/>
    <property type="evidence" value="ECO:0007669"/>
    <property type="project" value="TreeGrafter"/>
</dbReference>
<dbReference type="AlphaFoldDB" id="A0A3Q1GHN7"/>
<dbReference type="Ensembl" id="ENSAPOT00000021525.1">
    <property type="protein sequence ID" value="ENSAPOP00000029923.1"/>
    <property type="gene ID" value="ENSAPOG00000016310.1"/>
</dbReference>
<dbReference type="Pfam" id="PF00106">
    <property type="entry name" value="adh_short"/>
    <property type="match status" value="1"/>
</dbReference>
<dbReference type="InterPro" id="IPR002347">
    <property type="entry name" value="SDR_fam"/>
</dbReference>
<proteinExistence type="inferred from homology"/>
<dbReference type="Proteomes" id="UP000257200">
    <property type="component" value="Unplaced"/>
</dbReference>
<keyword evidence="3" id="KW-1185">Reference proteome</keyword>
<dbReference type="SUPFAM" id="SSF51735">
    <property type="entry name" value="NAD(P)-binding Rossmann-fold domains"/>
    <property type="match status" value="1"/>
</dbReference>
<dbReference type="InterPro" id="IPR036291">
    <property type="entry name" value="NAD(P)-bd_dom_sf"/>
</dbReference>
<dbReference type="PRINTS" id="PR00080">
    <property type="entry name" value="SDRFAMILY"/>
</dbReference>
<protein>
    <submittedName>
        <fullName evidence="2">C-factor-like</fullName>
    </submittedName>
</protein>